<dbReference type="EMBL" id="KB096134">
    <property type="protein sequence ID" value="ESO08204.1"/>
    <property type="molecule type" value="Genomic_DNA"/>
</dbReference>
<keyword evidence="4" id="KW-1185">Reference proteome</keyword>
<feature type="region of interest" description="Disordered" evidence="1">
    <location>
        <begin position="1"/>
        <end position="29"/>
    </location>
</feature>
<gene>
    <name evidence="3" type="primary">20211756</name>
    <name evidence="2" type="ORF">HELRODRAFT_190939</name>
</gene>
<dbReference type="RefSeq" id="XP_009013993.1">
    <property type="nucleotide sequence ID" value="XM_009015745.1"/>
</dbReference>
<dbReference type="AlphaFoldDB" id="T1FSF9"/>
<dbReference type="CTD" id="20211756"/>
<protein>
    <submittedName>
        <fullName evidence="2 3">Uncharacterized protein</fullName>
    </submittedName>
</protein>
<sequence>MAATTSSTKPSSPKQQQAEEDEEDTFGDLIGCQPLLRHQHHQRYITHRNSLHIPTSPLTLSSNISNSGSASATAGRQLLGIPEKYDRKLRRLSDPGGGILLKGDVESKLRSPSGKLCDPRLEAIRSLSPSKASQAAGEEGEALTPPPPVLFACRSSRSKSVFQLPGGMFLSGASAMGGAAGYSTGASGMGVSGAESFGGSGYGKVVGGRNRSTRPDSPTPPTFFDQSTFTKPSKQFYPKPTPIYSPISVASTIFSSTSTTKTSPPLPPPTTSSPQSLSPTAPPSLKLTPPPETEILPSCDELTSPSYHFRRRRSISLEGTKLEAILEENSKSSAATSGGSGRKMSLPDFENQ</sequence>
<feature type="compositionally biased region" description="Low complexity" evidence="1">
    <location>
        <begin position="1"/>
        <end position="16"/>
    </location>
</feature>
<accession>T1FSF9</accession>
<dbReference type="HOGENOM" id="CLU_788178_0_0_1"/>
<reference evidence="4" key="1">
    <citation type="submission" date="2012-12" db="EMBL/GenBank/DDBJ databases">
        <authorList>
            <person name="Hellsten U."/>
            <person name="Grimwood J."/>
            <person name="Chapman J.A."/>
            <person name="Shapiro H."/>
            <person name="Aerts A."/>
            <person name="Otillar R.P."/>
            <person name="Terry A.Y."/>
            <person name="Boore J.L."/>
            <person name="Simakov O."/>
            <person name="Marletaz F."/>
            <person name="Cho S.-J."/>
            <person name="Edsinger-Gonzales E."/>
            <person name="Havlak P."/>
            <person name="Kuo D.-H."/>
            <person name="Larsson T."/>
            <person name="Lv J."/>
            <person name="Arendt D."/>
            <person name="Savage R."/>
            <person name="Osoegawa K."/>
            <person name="de Jong P."/>
            <person name="Lindberg D.R."/>
            <person name="Seaver E.C."/>
            <person name="Weisblat D.A."/>
            <person name="Putnam N.H."/>
            <person name="Grigoriev I.V."/>
            <person name="Rokhsar D.S."/>
        </authorList>
    </citation>
    <scope>NUCLEOTIDE SEQUENCE</scope>
</reference>
<proteinExistence type="predicted"/>
<dbReference type="EMBL" id="AMQM01003439">
    <property type="status" value="NOT_ANNOTATED_CDS"/>
    <property type="molecule type" value="Genomic_DNA"/>
</dbReference>
<evidence type="ECO:0000313" key="3">
    <source>
        <dbReference type="EnsemblMetazoa" id="HelroP190939"/>
    </source>
</evidence>
<dbReference type="Proteomes" id="UP000015101">
    <property type="component" value="Unassembled WGS sequence"/>
</dbReference>
<feature type="region of interest" description="Disordered" evidence="1">
    <location>
        <begin position="127"/>
        <end position="149"/>
    </location>
</feature>
<name>T1FSF9_HELRO</name>
<feature type="compositionally biased region" description="Low complexity" evidence="1">
    <location>
        <begin position="272"/>
        <end position="285"/>
    </location>
</feature>
<reference evidence="2 4" key="2">
    <citation type="journal article" date="2013" name="Nature">
        <title>Insights into bilaterian evolution from three spiralian genomes.</title>
        <authorList>
            <person name="Simakov O."/>
            <person name="Marletaz F."/>
            <person name="Cho S.J."/>
            <person name="Edsinger-Gonzales E."/>
            <person name="Havlak P."/>
            <person name="Hellsten U."/>
            <person name="Kuo D.H."/>
            <person name="Larsson T."/>
            <person name="Lv J."/>
            <person name="Arendt D."/>
            <person name="Savage R."/>
            <person name="Osoegawa K."/>
            <person name="de Jong P."/>
            <person name="Grimwood J."/>
            <person name="Chapman J.A."/>
            <person name="Shapiro H."/>
            <person name="Aerts A."/>
            <person name="Otillar R.P."/>
            <person name="Terry A.Y."/>
            <person name="Boore J.L."/>
            <person name="Grigoriev I.V."/>
            <person name="Lindberg D.R."/>
            <person name="Seaver E.C."/>
            <person name="Weisblat D.A."/>
            <person name="Putnam N.H."/>
            <person name="Rokhsar D.S."/>
        </authorList>
    </citation>
    <scope>NUCLEOTIDE SEQUENCE</scope>
</reference>
<evidence type="ECO:0000256" key="1">
    <source>
        <dbReference type="SAM" id="MobiDB-lite"/>
    </source>
</evidence>
<organism evidence="3 4">
    <name type="scientific">Helobdella robusta</name>
    <name type="common">Californian leech</name>
    <dbReference type="NCBI Taxonomy" id="6412"/>
    <lineage>
        <taxon>Eukaryota</taxon>
        <taxon>Metazoa</taxon>
        <taxon>Spiralia</taxon>
        <taxon>Lophotrochozoa</taxon>
        <taxon>Annelida</taxon>
        <taxon>Clitellata</taxon>
        <taxon>Hirudinea</taxon>
        <taxon>Rhynchobdellida</taxon>
        <taxon>Glossiphoniidae</taxon>
        <taxon>Helobdella</taxon>
    </lineage>
</organism>
<reference evidence="3" key="3">
    <citation type="submission" date="2015-06" db="UniProtKB">
        <authorList>
            <consortium name="EnsemblMetazoa"/>
        </authorList>
    </citation>
    <scope>IDENTIFICATION</scope>
</reference>
<feature type="region of interest" description="Disordered" evidence="1">
    <location>
        <begin position="205"/>
        <end position="237"/>
    </location>
</feature>
<dbReference type="KEGG" id="hro:HELRODRAFT_190939"/>
<feature type="region of interest" description="Disordered" evidence="1">
    <location>
        <begin position="256"/>
        <end position="314"/>
    </location>
</feature>
<feature type="region of interest" description="Disordered" evidence="1">
    <location>
        <begin position="327"/>
        <end position="352"/>
    </location>
</feature>
<dbReference type="GeneID" id="20211756"/>
<evidence type="ECO:0000313" key="4">
    <source>
        <dbReference type="Proteomes" id="UP000015101"/>
    </source>
</evidence>
<evidence type="ECO:0000313" key="2">
    <source>
        <dbReference type="EMBL" id="ESO08204.1"/>
    </source>
</evidence>
<dbReference type="InParanoid" id="T1FSF9"/>
<dbReference type="EnsemblMetazoa" id="HelroT190939">
    <property type="protein sequence ID" value="HelroP190939"/>
    <property type="gene ID" value="HelroG190939"/>
</dbReference>